<dbReference type="InterPro" id="IPR011990">
    <property type="entry name" value="TPR-like_helical_dom_sf"/>
</dbReference>
<dbReference type="GO" id="GO:0044877">
    <property type="term" value="F:protein-containing complex binding"/>
    <property type="evidence" value="ECO:0007669"/>
    <property type="project" value="InterPro"/>
</dbReference>
<dbReference type="PANTHER" id="PTHR38035">
    <property type="entry name" value="UPF0070 PROTEIN YFGM"/>
    <property type="match status" value="1"/>
</dbReference>
<dbReference type="EMBL" id="CP064795">
    <property type="protein sequence ID" value="QPG06472.1"/>
    <property type="molecule type" value="Genomic_DNA"/>
</dbReference>
<proteinExistence type="inferred from homology"/>
<evidence type="ECO:0000256" key="4">
    <source>
        <dbReference type="ARBA" id="ARBA00022989"/>
    </source>
</evidence>
<keyword evidence="5 9" id="KW-0472">Membrane</keyword>
<feature type="transmembrane region" description="Helical" evidence="9">
    <location>
        <begin position="24"/>
        <end position="42"/>
    </location>
</feature>
<dbReference type="Pfam" id="PF09976">
    <property type="entry name" value="TPR_21"/>
    <property type="match status" value="1"/>
</dbReference>
<evidence type="ECO:0000256" key="2">
    <source>
        <dbReference type="ARBA" id="ARBA00022475"/>
    </source>
</evidence>
<keyword evidence="4 9" id="KW-1133">Transmembrane helix</keyword>
<evidence type="ECO:0000313" key="11">
    <source>
        <dbReference type="EMBL" id="QPG06472.1"/>
    </source>
</evidence>
<reference evidence="11 12" key="1">
    <citation type="submission" date="2020-11" db="EMBL/GenBank/DDBJ databases">
        <title>Complete genome sequence for Salinimonas sp. strain G2-b.</title>
        <authorList>
            <person name="Park S.-J."/>
        </authorList>
    </citation>
    <scope>NUCLEOTIDE SEQUENCE [LARGE SCALE GENOMIC DNA]</scope>
    <source>
        <strain evidence="11 12">G2-b</strain>
    </source>
</reference>
<protein>
    <recommendedName>
        <fullName evidence="8">Ancillary SecYEG translocon subunit</fullName>
    </recommendedName>
</protein>
<accession>A0A7S9HE03</accession>
<sequence length="206" mass="22298">MEQFATEEQQVEAIKRFWKDNGTAIILGAVLGLGGLWGWRYYSDSQLEAKAQASVEYQQAVETLQSDGGLSNVEQFISNHGDSGYASIARFMKVSKLVENNELEQAASTLQEVMSSTDDNNLKTLAGIQLARIQLEQSDNDKALATLEGLSNNAFGSLIAEVKGDVLAAQGKLDDARMAYTKALKDDASNQLVKMKLDNLAVATGS</sequence>
<dbReference type="Proteomes" id="UP000595095">
    <property type="component" value="Chromosome"/>
</dbReference>
<keyword evidence="2" id="KW-1003">Cell membrane</keyword>
<keyword evidence="3 9" id="KW-0812">Transmembrane</keyword>
<name>A0A7S9HE03_9ALTE</name>
<evidence type="ECO:0000256" key="3">
    <source>
        <dbReference type="ARBA" id="ARBA00022692"/>
    </source>
</evidence>
<evidence type="ECO:0000259" key="10">
    <source>
        <dbReference type="Pfam" id="PF09976"/>
    </source>
</evidence>
<dbReference type="InterPro" id="IPR026039">
    <property type="entry name" value="YfgM"/>
</dbReference>
<dbReference type="SUPFAM" id="SSF48452">
    <property type="entry name" value="TPR-like"/>
    <property type="match status" value="1"/>
</dbReference>
<organism evidence="11 12">
    <name type="scientific">Salinimonas marina</name>
    <dbReference type="NCBI Taxonomy" id="2785918"/>
    <lineage>
        <taxon>Bacteria</taxon>
        <taxon>Pseudomonadati</taxon>
        <taxon>Pseudomonadota</taxon>
        <taxon>Gammaproteobacteria</taxon>
        <taxon>Alteromonadales</taxon>
        <taxon>Alteromonadaceae</taxon>
        <taxon>Alteromonas/Salinimonas group</taxon>
        <taxon>Salinimonas</taxon>
    </lineage>
</organism>
<evidence type="ECO:0000256" key="5">
    <source>
        <dbReference type="ARBA" id="ARBA00023136"/>
    </source>
</evidence>
<evidence type="ECO:0000256" key="1">
    <source>
        <dbReference type="ARBA" id="ARBA00004401"/>
    </source>
</evidence>
<dbReference type="RefSeq" id="WP_195811548.1">
    <property type="nucleotide sequence ID" value="NZ_CP064795.1"/>
</dbReference>
<dbReference type="GO" id="GO:0005886">
    <property type="term" value="C:plasma membrane"/>
    <property type="evidence" value="ECO:0007669"/>
    <property type="project" value="UniProtKB-SubCell"/>
</dbReference>
<evidence type="ECO:0000256" key="8">
    <source>
        <dbReference type="ARBA" id="ARBA00024235"/>
    </source>
</evidence>
<evidence type="ECO:0000256" key="6">
    <source>
        <dbReference type="ARBA" id="ARBA00023186"/>
    </source>
</evidence>
<dbReference type="KEGG" id="smaa:IT774_04615"/>
<evidence type="ECO:0000313" key="12">
    <source>
        <dbReference type="Proteomes" id="UP000595095"/>
    </source>
</evidence>
<dbReference type="PIRSF" id="PIRSF006170">
    <property type="entry name" value="YfgM"/>
    <property type="match status" value="1"/>
</dbReference>
<keyword evidence="6" id="KW-0143">Chaperone</keyword>
<feature type="domain" description="Ancillary SecYEG translocon subunit/Cell division coordinator CpoB TPR" evidence="10">
    <location>
        <begin position="15"/>
        <end position="201"/>
    </location>
</feature>
<dbReference type="AlphaFoldDB" id="A0A7S9HE03"/>
<dbReference type="PANTHER" id="PTHR38035:SF1">
    <property type="entry name" value="ANCILLARY SECYEG TRANSLOCON SUBUNIT"/>
    <property type="match status" value="1"/>
</dbReference>
<keyword evidence="12" id="KW-1185">Reference proteome</keyword>
<evidence type="ECO:0000256" key="9">
    <source>
        <dbReference type="SAM" id="Phobius"/>
    </source>
</evidence>
<dbReference type="Gene3D" id="1.25.40.10">
    <property type="entry name" value="Tetratricopeptide repeat domain"/>
    <property type="match status" value="1"/>
</dbReference>
<comment type="similarity">
    <text evidence="7">Belongs to the YfgM family.</text>
</comment>
<dbReference type="InterPro" id="IPR018704">
    <property type="entry name" value="SecYEG/CpoB_TPR"/>
</dbReference>
<evidence type="ECO:0000256" key="7">
    <source>
        <dbReference type="ARBA" id="ARBA00024197"/>
    </source>
</evidence>
<gene>
    <name evidence="11" type="ORF">IT774_04615</name>
</gene>
<comment type="subcellular location">
    <subcellularLocation>
        <location evidence="1">Cell membrane</location>
        <topology evidence="1">Single-pass type II membrane protein</topology>
    </subcellularLocation>
</comment>